<evidence type="ECO:0000256" key="11">
    <source>
        <dbReference type="PIRSR" id="PIRSR602403-1"/>
    </source>
</evidence>
<dbReference type="InterPro" id="IPR017972">
    <property type="entry name" value="Cyt_P450_CS"/>
</dbReference>
<evidence type="ECO:0000256" key="1">
    <source>
        <dbReference type="ARBA" id="ARBA00001971"/>
    </source>
</evidence>
<dbReference type="InterPro" id="IPR001128">
    <property type="entry name" value="Cyt_P450"/>
</dbReference>
<dbReference type="Proteomes" id="UP001558652">
    <property type="component" value="Unassembled WGS sequence"/>
</dbReference>
<dbReference type="AlphaFoldDB" id="A0ABD0YAF0"/>
<evidence type="ECO:0000256" key="5">
    <source>
        <dbReference type="ARBA" id="ARBA00010617"/>
    </source>
</evidence>
<dbReference type="Gene3D" id="1.10.630.10">
    <property type="entry name" value="Cytochrome P450"/>
    <property type="match status" value="1"/>
</dbReference>
<keyword evidence="10 12" id="KW-0503">Monooxygenase</keyword>
<protein>
    <recommendedName>
        <fullName evidence="15">Cytochrome P450</fullName>
    </recommendedName>
</protein>
<feature type="binding site" description="axial binding residue" evidence="11">
    <location>
        <position position="126"/>
    </location>
    <ligand>
        <name>heme</name>
        <dbReference type="ChEBI" id="CHEBI:30413"/>
    </ligand>
    <ligandPart>
        <name>Fe</name>
        <dbReference type="ChEBI" id="CHEBI:18248"/>
    </ligandPart>
</feature>
<organism evidence="13 14">
    <name type="scientific">Ranatra chinensis</name>
    <dbReference type="NCBI Taxonomy" id="642074"/>
    <lineage>
        <taxon>Eukaryota</taxon>
        <taxon>Metazoa</taxon>
        <taxon>Ecdysozoa</taxon>
        <taxon>Arthropoda</taxon>
        <taxon>Hexapoda</taxon>
        <taxon>Insecta</taxon>
        <taxon>Pterygota</taxon>
        <taxon>Neoptera</taxon>
        <taxon>Paraneoptera</taxon>
        <taxon>Hemiptera</taxon>
        <taxon>Heteroptera</taxon>
        <taxon>Panheteroptera</taxon>
        <taxon>Nepomorpha</taxon>
        <taxon>Nepidae</taxon>
        <taxon>Ranatrinae</taxon>
        <taxon>Ranatra</taxon>
    </lineage>
</organism>
<comment type="cofactor">
    <cofactor evidence="1 11">
        <name>heme</name>
        <dbReference type="ChEBI" id="CHEBI:30413"/>
    </cofactor>
</comment>
<dbReference type="PRINTS" id="PR00465">
    <property type="entry name" value="EP450IV"/>
</dbReference>
<dbReference type="InterPro" id="IPR050196">
    <property type="entry name" value="Cytochrome_P450_Monoox"/>
</dbReference>
<evidence type="ECO:0000256" key="2">
    <source>
        <dbReference type="ARBA" id="ARBA00003690"/>
    </source>
</evidence>
<dbReference type="EMBL" id="JBFDAA010000018">
    <property type="protein sequence ID" value="KAL1115983.1"/>
    <property type="molecule type" value="Genomic_DNA"/>
</dbReference>
<dbReference type="Pfam" id="PF00067">
    <property type="entry name" value="p450"/>
    <property type="match status" value="1"/>
</dbReference>
<sequence length="129" mass="14948">MLGMHQDIQEKVYDEIMRVFGDSDRDATMEDLNRLVYMEQVIKETLRRWPLIAILMRSATEDLQLIAGKYKIPAGSTIIVPPSIVHLRRDIYPDPYKFDPDRFAPENMAKRHKYTFMAFGGGPRSCIGQ</sequence>
<comment type="caution">
    <text evidence="13">The sequence shown here is derived from an EMBL/GenBank/DDBJ whole genome shotgun (WGS) entry which is preliminary data.</text>
</comment>
<keyword evidence="6 11" id="KW-0349">Heme</keyword>
<evidence type="ECO:0000256" key="9">
    <source>
        <dbReference type="ARBA" id="ARBA00023004"/>
    </source>
</evidence>
<evidence type="ECO:0008006" key="15">
    <source>
        <dbReference type="Google" id="ProtNLM"/>
    </source>
</evidence>
<keyword evidence="7 11" id="KW-0479">Metal-binding</keyword>
<dbReference type="PRINTS" id="PR00385">
    <property type="entry name" value="P450"/>
</dbReference>
<dbReference type="PROSITE" id="PS00086">
    <property type="entry name" value="CYTOCHROME_P450"/>
    <property type="match status" value="1"/>
</dbReference>
<keyword evidence="14" id="KW-1185">Reference proteome</keyword>
<dbReference type="InterPro" id="IPR036396">
    <property type="entry name" value="Cyt_P450_sf"/>
</dbReference>
<dbReference type="GO" id="GO:0004497">
    <property type="term" value="F:monooxygenase activity"/>
    <property type="evidence" value="ECO:0007669"/>
    <property type="project" value="UniProtKB-KW"/>
</dbReference>
<comment type="function">
    <text evidence="2">May be involved in the metabolism of insect hormones and in the breakdown of synthetic insecticides.</text>
</comment>
<evidence type="ECO:0000256" key="10">
    <source>
        <dbReference type="ARBA" id="ARBA00023033"/>
    </source>
</evidence>
<evidence type="ECO:0000256" key="4">
    <source>
        <dbReference type="ARBA" id="ARBA00004406"/>
    </source>
</evidence>
<gene>
    <name evidence="13" type="ORF">AAG570_005478</name>
</gene>
<accession>A0ABD0YAF0</accession>
<name>A0ABD0YAF0_9HEMI</name>
<keyword evidence="9 11" id="KW-0408">Iron</keyword>
<dbReference type="GO" id="GO:0005789">
    <property type="term" value="C:endoplasmic reticulum membrane"/>
    <property type="evidence" value="ECO:0007669"/>
    <property type="project" value="UniProtKB-SubCell"/>
</dbReference>
<evidence type="ECO:0000313" key="14">
    <source>
        <dbReference type="Proteomes" id="UP001558652"/>
    </source>
</evidence>
<keyword evidence="8 12" id="KW-0560">Oxidoreductase</keyword>
<evidence type="ECO:0000256" key="8">
    <source>
        <dbReference type="ARBA" id="ARBA00023002"/>
    </source>
</evidence>
<evidence type="ECO:0000256" key="12">
    <source>
        <dbReference type="RuleBase" id="RU000461"/>
    </source>
</evidence>
<comment type="subcellular location">
    <subcellularLocation>
        <location evidence="4">Endoplasmic reticulum membrane</location>
        <topology evidence="4">Peripheral membrane protein</topology>
    </subcellularLocation>
    <subcellularLocation>
        <location evidence="3">Microsome membrane</location>
        <topology evidence="3">Peripheral membrane protein</topology>
    </subcellularLocation>
</comment>
<dbReference type="InterPro" id="IPR002403">
    <property type="entry name" value="Cyt_P450_E_grp-IV"/>
</dbReference>
<evidence type="ECO:0000256" key="7">
    <source>
        <dbReference type="ARBA" id="ARBA00022723"/>
    </source>
</evidence>
<dbReference type="GO" id="GO:0046872">
    <property type="term" value="F:metal ion binding"/>
    <property type="evidence" value="ECO:0007669"/>
    <property type="project" value="UniProtKB-KW"/>
</dbReference>
<evidence type="ECO:0000256" key="6">
    <source>
        <dbReference type="ARBA" id="ARBA00022617"/>
    </source>
</evidence>
<evidence type="ECO:0000313" key="13">
    <source>
        <dbReference type="EMBL" id="KAL1115983.1"/>
    </source>
</evidence>
<dbReference type="SUPFAM" id="SSF48264">
    <property type="entry name" value="Cytochrome P450"/>
    <property type="match status" value="1"/>
</dbReference>
<dbReference type="PANTHER" id="PTHR24291">
    <property type="entry name" value="CYTOCHROME P450 FAMILY 4"/>
    <property type="match status" value="1"/>
</dbReference>
<dbReference type="PANTHER" id="PTHR24291:SF50">
    <property type="entry name" value="BIFUNCTIONAL ALBAFLAVENONE MONOOXYGENASE_TERPENE SYNTHASE"/>
    <property type="match status" value="1"/>
</dbReference>
<proteinExistence type="inferred from homology"/>
<evidence type="ECO:0000256" key="3">
    <source>
        <dbReference type="ARBA" id="ARBA00004174"/>
    </source>
</evidence>
<reference evidence="13 14" key="1">
    <citation type="submission" date="2024-07" db="EMBL/GenBank/DDBJ databases">
        <title>Chromosome-level genome assembly of the water stick insect Ranatra chinensis (Heteroptera: Nepidae).</title>
        <authorList>
            <person name="Liu X."/>
        </authorList>
    </citation>
    <scope>NUCLEOTIDE SEQUENCE [LARGE SCALE GENOMIC DNA]</scope>
    <source>
        <strain evidence="13">Cailab_2021Rc</strain>
        <tissue evidence="13">Muscle</tissue>
    </source>
</reference>
<comment type="similarity">
    <text evidence="5 12">Belongs to the cytochrome P450 family.</text>
</comment>